<dbReference type="GO" id="GO:0006423">
    <property type="term" value="P:cysteinyl-tRNA aminoacylation"/>
    <property type="evidence" value="ECO:0007669"/>
    <property type="project" value="InterPro"/>
</dbReference>
<feature type="compositionally biased region" description="Basic and acidic residues" evidence="12">
    <location>
        <begin position="660"/>
        <end position="679"/>
    </location>
</feature>
<dbReference type="EC" id="6.1.1.16" evidence="2"/>
<keyword evidence="9" id="KW-0030">Aminoacyl-tRNA synthetase</keyword>
<evidence type="ECO:0000256" key="1">
    <source>
        <dbReference type="ARBA" id="ARBA00001947"/>
    </source>
</evidence>
<dbReference type="EMBL" id="JAEAOA010000708">
    <property type="protein sequence ID" value="KAK3593941.1"/>
    <property type="molecule type" value="Genomic_DNA"/>
</dbReference>
<feature type="domain" description="tRNA synthetases class I catalytic" evidence="13">
    <location>
        <begin position="41"/>
        <end position="449"/>
    </location>
</feature>
<evidence type="ECO:0000259" key="13">
    <source>
        <dbReference type="Pfam" id="PF01406"/>
    </source>
</evidence>
<protein>
    <recommendedName>
        <fullName evidence="11">Cysteine--tRNA ligase, cytoplasmic</fullName>
        <ecNumber evidence="2">6.1.1.16</ecNumber>
    </recommendedName>
    <alternativeName>
        <fullName evidence="10">Cysteinyl-tRNA synthetase</fullName>
    </alternativeName>
</protein>
<dbReference type="InterPro" id="IPR014729">
    <property type="entry name" value="Rossmann-like_a/b/a_fold"/>
</dbReference>
<dbReference type="GO" id="GO:0005524">
    <property type="term" value="F:ATP binding"/>
    <property type="evidence" value="ECO:0007669"/>
    <property type="project" value="UniProtKB-KW"/>
</dbReference>
<sequence>MSETQGKVKRTQPSWNPPKGTEEPRLYLYNSLTRKKELFIPQNGQKVLWYSCGPTVYDASHMGHARSYISFDILRRVMRDYFHYDVLYCMNITDIDDKIIKRARQNHLWECYLKDNHPAQTVLQNTMEAFQQFLEKINNETDPDKTKMYLAIRLRVETAVSSLETVINNSNDAEQVTKARQSLLEAGRDVLCDWLDTHHGSEVTDHSIFSRLAKHWEEEFHKDMETLNVLPADVLTRVSEYIPEVIDFVQKIIDNGYGYMSQGSVYFDITAFEASKNHFYAKLVPEAVGDEKALFEGEGELSISKDRLEQKKNSGDFALWKASKPGEPAWDSPWGKGRPGWHIECSVMASSILGESLDIHTGGFDLKFPHHDNELAQGEARFENDNWVRYFLHSGHLTIGSSKMSKSLKNFITIKEALKQYTARQMRLLFLLHSWKDTLDYSDKSMEGALKFEKLVNEFFLTVKDLLRSTPKTGVAAFDKWDQQEMELNERFLEAQNGVRCALCDSIDTRTSLDHLRDLIAASNIYIAKTKSTRKPNRMLLQNIAVYITQMLRIYGAIEDEVQIGFPAGGSNAGNVEELVLPYLTAFSNFREEVRKVAREQKLPALLQLCDAVRDDVLPNLGVRLEDHEGQPPVIKLVDRETLMKEREEKLQQEELKRLEKERRKKEQESAKAEKEAQKRIPPSELFIKETDKYSMFDEKGIPTHDKEGKELAKSATKKLTKLYEAQEKRYKEFLKSLEAQGTSGNSFEGGPDTQNSALNN</sequence>
<feature type="region of interest" description="Disordered" evidence="12">
    <location>
        <begin position="741"/>
        <end position="761"/>
    </location>
</feature>
<dbReference type="PRINTS" id="PR00983">
    <property type="entry name" value="TRNASYNTHCYS"/>
</dbReference>
<evidence type="ECO:0000256" key="6">
    <source>
        <dbReference type="ARBA" id="ARBA00022833"/>
    </source>
</evidence>
<dbReference type="GO" id="GO:0005737">
    <property type="term" value="C:cytoplasm"/>
    <property type="evidence" value="ECO:0007669"/>
    <property type="project" value="TreeGrafter"/>
</dbReference>
<proteinExistence type="inferred from homology"/>
<dbReference type="PANTHER" id="PTHR10890:SF3">
    <property type="entry name" value="CYSTEINE--TRNA LIGASE, CYTOPLASMIC"/>
    <property type="match status" value="1"/>
</dbReference>
<evidence type="ECO:0000256" key="4">
    <source>
        <dbReference type="ARBA" id="ARBA00022723"/>
    </source>
</evidence>
<organism evidence="14 15">
    <name type="scientific">Potamilus streckersoni</name>
    <dbReference type="NCBI Taxonomy" id="2493646"/>
    <lineage>
        <taxon>Eukaryota</taxon>
        <taxon>Metazoa</taxon>
        <taxon>Spiralia</taxon>
        <taxon>Lophotrochozoa</taxon>
        <taxon>Mollusca</taxon>
        <taxon>Bivalvia</taxon>
        <taxon>Autobranchia</taxon>
        <taxon>Heteroconchia</taxon>
        <taxon>Palaeoheterodonta</taxon>
        <taxon>Unionida</taxon>
        <taxon>Unionoidea</taxon>
        <taxon>Unionidae</taxon>
        <taxon>Ambleminae</taxon>
        <taxon>Lampsilini</taxon>
        <taxon>Potamilus</taxon>
    </lineage>
</organism>
<keyword evidence="3" id="KW-0436">Ligase</keyword>
<reference evidence="14" key="2">
    <citation type="journal article" date="2021" name="Genome Biol. Evol.">
        <title>Developing a high-quality reference genome for a parasitic bivalve with doubly uniparental inheritance (Bivalvia: Unionida).</title>
        <authorList>
            <person name="Smith C.H."/>
        </authorList>
    </citation>
    <scope>NUCLEOTIDE SEQUENCE</scope>
    <source>
        <strain evidence="14">CHS0354</strain>
        <tissue evidence="14">Mantle</tissue>
    </source>
</reference>
<evidence type="ECO:0000256" key="12">
    <source>
        <dbReference type="SAM" id="MobiDB-lite"/>
    </source>
</evidence>
<evidence type="ECO:0000256" key="10">
    <source>
        <dbReference type="ARBA" id="ARBA00031499"/>
    </source>
</evidence>
<evidence type="ECO:0000256" key="5">
    <source>
        <dbReference type="ARBA" id="ARBA00022741"/>
    </source>
</evidence>
<keyword evidence="5" id="KW-0547">Nucleotide-binding</keyword>
<keyword evidence="6" id="KW-0862">Zinc</keyword>
<dbReference type="HAMAP" id="MF_00041">
    <property type="entry name" value="Cys_tRNA_synth"/>
    <property type="match status" value="1"/>
</dbReference>
<gene>
    <name evidence="14" type="ORF">CHS0354_011552</name>
</gene>
<dbReference type="GO" id="GO:0004817">
    <property type="term" value="F:cysteine-tRNA ligase activity"/>
    <property type="evidence" value="ECO:0007669"/>
    <property type="project" value="UniProtKB-EC"/>
</dbReference>
<feature type="region of interest" description="Disordered" evidence="12">
    <location>
        <begin position="660"/>
        <end position="685"/>
    </location>
</feature>
<reference evidence="14" key="1">
    <citation type="journal article" date="2021" name="Genome Biol. Evol.">
        <title>A High-Quality Reference Genome for a Parasitic Bivalve with Doubly Uniparental Inheritance (Bivalvia: Unionida).</title>
        <authorList>
            <person name="Smith C.H."/>
        </authorList>
    </citation>
    <scope>NUCLEOTIDE SEQUENCE</scope>
    <source>
        <strain evidence="14">CHS0354</strain>
    </source>
</reference>
<evidence type="ECO:0000313" key="15">
    <source>
        <dbReference type="Proteomes" id="UP001195483"/>
    </source>
</evidence>
<dbReference type="PANTHER" id="PTHR10890">
    <property type="entry name" value="CYSTEINYL-TRNA SYNTHETASE"/>
    <property type="match status" value="1"/>
</dbReference>
<dbReference type="InterPro" id="IPR015803">
    <property type="entry name" value="Cys-tRNA-ligase"/>
</dbReference>
<dbReference type="NCBIfam" id="TIGR00435">
    <property type="entry name" value="cysS"/>
    <property type="match status" value="1"/>
</dbReference>
<accession>A0AAE0VXP0</accession>
<comment type="cofactor">
    <cofactor evidence="1">
        <name>Zn(2+)</name>
        <dbReference type="ChEBI" id="CHEBI:29105"/>
    </cofactor>
</comment>
<dbReference type="Gene3D" id="3.40.50.620">
    <property type="entry name" value="HUPs"/>
    <property type="match status" value="2"/>
</dbReference>
<evidence type="ECO:0000313" key="14">
    <source>
        <dbReference type="EMBL" id="KAK3593941.1"/>
    </source>
</evidence>
<dbReference type="InterPro" id="IPR032678">
    <property type="entry name" value="tRNA-synt_1_cat_dom"/>
</dbReference>
<keyword evidence="8" id="KW-0648">Protein biosynthesis</keyword>
<dbReference type="GO" id="GO:0046872">
    <property type="term" value="F:metal ion binding"/>
    <property type="evidence" value="ECO:0007669"/>
    <property type="project" value="UniProtKB-KW"/>
</dbReference>
<evidence type="ECO:0000256" key="11">
    <source>
        <dbReference type="ARBA" id="ARBA00039362"/>
    </source>
</evidence>
<dbReference type="Proteomes" id="UP001195483">
    <property type="component" value="Unassembled WGS sequence"/>
</dbReference>
<dbReference type="InterPro" id="IPR009080">
    <property type="entry name" value="tRNAsynth_Ia_anticodon-bd"/>
</dbReference>
<keyword evidence="4" id="KW-0479">Metal-binding</keyword>
<dbReference type="Pfam" id="PF01406">
    <property type="entry name" value="tRNA-synt_1e"/>
    <property type="match status" value="1"/>
</dbReference>
<feature type="region of interest" description="Disordered" evidence="12">
    <location>
        <begin position="1"/>
        <end position="22"/>
    </location>
</feature>
<evidence type="ECO:0000256" key="8">
    <source>
        <dbReference type="ARBA" id="ARBA00022917"/>
    </source>
</evidence>
<dbReference type="SUPFAM" id="SSF47323">
    <property type="entry name" value="Anticodon-binding domain of a subclass of class I aminoacyl-tRNA synthetases"/>
    <property type="match status" value="1"/>
</dbReference>
<evidence type="ECO:0000256" key="9">
    <source>
        <dbReference type="ARBA" id="ARBA00023146"/>
    </source>
</evidence>
<evidence type="ECO:0000256" key="7">
    <source>
        <dbReference type="ARBA" id="ARBA00022840"/>
    </source>
</evidence>
<keyword evidence="15" id="KW-1185">Reference proteome</keyword>
<dbReference type="AlphaFoldDB" id="A0AAE0VXP0"/>
<comment type="caution">
    <text evidence="14">The sequence shown here is derived from an EMBL/GenBank/DDBJ whole genome shotgun (WGS) entry which is preliminary data.</text>
</comment>
<evidence type="ECO:0000256" key="3">
    <source>
        <dbReference type="ARBA" id="ARBA00022598"/>
    </source>
</evidence>
<dbReference type="SUPFAM" id="SSF52374">
    <property type="entry name" value="Nucleotidylyl transferase"/>
    <property type="match status" value="1"/>
</dbReference>
<evidence type="ECO:0000256" key="2">
    <source>
        <dbReference type="ARBA" id="ARBA00012832"/>
    </source>
</evidence>
<keyword evidence="7" id="KW-0067">ATP-binding</keyword>
<dbReference type="CDD" id="cd00672">
    <property type="entry name" value="CysRS_core"/>
    <property type="match status" value="1"/>
</dbReference>
<dbReference type="InterPro" id="IPR024909">
    <property type="entry name" value="Cys-tRNA/MSH_ligase"/>
</dbReference>
<reference evidence="14" key="3">
    <citation type="submission" date="2023-05" db="EMBL/GenBank/DDBJ databases">
        <authorList>
            <person name="Smith C.H."/>
        </authorList>
    </citation>
    <scope>NUCLEOTIDE SEQUENCE</scope>
    <source>
        <strain evidence="14">CHS0354</strain>
        <tissue evidence="14">Mantle</tissue>
    </source>
</reference>
<name>A0AAE0VXP0_9BIVA</name>